<sequence length="53" mass="5648">MQSGKYCSGNSQTQTRTALKSSGGVFYTTASDALHLVHFVAELLLFPVASTLL</sequence>
<evidence type="ECO:0000313" key="2">
    <source>
        <dbReference type="Proteomes" id="UP001162483"/>
    </source>
</evidence>
<comment type="caution">
    <text evidence="1">The sequence shown here is derived from an EMBL/GenBank/DDBJ whole genome shotgun (WGS) entry which is preliminary data.</text>
</comment>
<dbReference type="EMBL" id="CATNWA010020928">
    <property type="protein sequence ID" value="CAI9620449.1"/>
    <property type="molecule type" value="Genomic_DNA"/>
</dbReference>
<proteinExistence type="predicted"/>
<dbReference type="Proteomes" id="UP001162483">
    <property type="component" value="Unassembled WGS sequence"/>
</dbReference>
<keyword evidence="2" id="KW-1185">Reference proteome</keyword>
<reference evidence="1" key="1">
    <citation type="submission" date="2023-05" db="EMBL/GenBank/DDBJ databases">
        <authorList>
            <person name="Stuckert A."/>
        </authorList>
    </citation>
    <scope>NUCLEOTIDE SEQUENCE</scope>
</reference>
<organism evidence="1 2">
    <name type="scientific">Staurois parvus</name>
    <dbReference type="NCBI Taxonomy" id="386267"/>
    <lineage>
        <taxon>Eukaryota</taxon>
        <taxon>Metazoa</taxon>
        <taxon>Chordata</taxon>
        <taxon>Craniata</taxon>
        <taxon>Vertebrata</taxon>
        <taxon>Euteleostomi</taxon>
        <taxon>Amphibia</taxon>
        <taxon>Batrachia</taxon>
        <taxon>Anura</taxon>
        <taxon>Neobatrachia</taxon>
        <taxon>Ranoidea</taxon>
        <taxon>Ranidae</taxon>
        <taxon>Staurois</taxon>
    </lineage>
</organism>
<gene>
    <name evidence="1" type="ORF">SPARVUS_LOCUS15985564</name>
</gene>
<evidence type="ECO:0000313" key="1">
    <source>
        <dbReference type="EMBL" id="CAI9620449.1"/>
    </source>
</evidence>
<name>A0ABN9HH27_9NEOB</name>
<accession>A0ABN9HH27</accession>
<protein>
    <submittedName>
        <fullName evidence="1">Uncharacterized protein</fullName>
    </submittedName>
</protein>